<evidence type="ECO:0000313" key="2">
    <source>
        <dbReference type="Proteomes" id="UP000245207"/>
    </source>
</evidence>
<protein>
    <submittedName>
        <fullName evidence="1">Six-bladed beta-propeller, TolB-like protein</fullName>
    </submittedName>
</protein>
<sequence length="211" mass="23985">MEKQLSAVTTRKKSFSDFLSNVFYDCEFRILSDGSLTKDLCDGTNDLSLGPICGKPLALSFNYKTSDLYITDAFFGHLVVGFNGGLATILPGVTSIFQALTLSNIDVESYTRNVYMTDTSLTYDIRIQIERRNKNQNKLHNLRFSYNGYGFNQEEDVFQSAITTLPGYQDYKLRRRAKDTCPEFTEFDQERSSDTEQISVHKMSTNFIAKG</sequence>
<evidence type="ECO:0000313" key="1">
    <source>
        <dbReference type="EMBL" id="PWA90996.1"/>
    </source>
</evidence>
<keyword evidence="2" id="KW-1185">Reference proteome</keyword>
<accession>A0A2U1PZ18</accession>
<dbReference type="GO" id="GO:0012505">
    <property type="term" value="C:endomembrane system"/>
    <property type="evidence" value="ECO:0007669"/>
    <property type="project" value="TreeGrafter"/>
</dbReference>
<name>A0A2U1PZ18_ARTAN</name>
<proteinExistence type="predicted"/>
<dbReference type="PANTHER" id="PTHR10426">
    <property type="entry name" value="STRICTOSIDINE SYNTHASE-RELATED"/>
    <property type="match status" value="1"/>
</dbReference>
<comment type="caution">
    <text evidence="1">The sequence shown here is derived from an EMBL/GenBank/DDBJ whole genome shotgun (WGS) entry which is preliminary data.</text>
</comment>
<dbReference type="Proteomes" id="UP000245207">
    <property type="component" value="Unassembled WGS sequence"/>
</dbReference>
<dbReference type="PANTHER" id="PTHR10426:SF136">
    <property type="entry name" value="PROTEIN STRICTOSIDINE SYNTHASE-LIKE 9-LIKE"/>
    <property type="match status" value="1"/>
</dbReference>
<dbReference type="AlphaFoldDB" id="A0A2U1PZ18"/>
<dbReference type="Gene3D" id="2.120.10.30">
    <property type="entry name" value="TolB, C-terminal domain"/>
    <property type="match status" value="1"/>
</dbReference>
<dbReference type="EMBL" id="PKPP01000583">
    <property type="protein sequence ID" value="PWA90996.1"/>
    <property type="molecule type" value="Genomic_DNA"/>
</dbReference>
<dbReference type="STRING" id="35608.A0A2U1PZ18"/>
<dbReference type="OrthoDB" id="5307922at2759"/>
<gene>
    <name evidence="1" type="ORF">CTI12_AA095210</name>
</gene>
<dbReference type="GO" id="GO:0016787">
    <property type="term" value="F:hydrolase activity"/>
    <property type="evidence" value="ECO:0007669"/>
    <property type="project" value="TreeGrafter"/>
</dbReference>
<dbReference type="InterPro" id="IPR011042">
    <property type="entry name" value="6-blade_b-propeller_TolB-like"/>
</dbReference>
<reference evidence="1 2" key="1">
    <citation type="journal article" date="2018" name="Mol. Plant">
        <title>The genome of Artemisia annua provides insight into the evolution of Asteraceae family and artemisinin biosynthesis.</title>
        <authorList>
            <person name="Shen Q."/>
            <person name="Zhang L."/>
            <person name="Liao Z."/>
            <person name="Wang S."/>
            <person name="Yan T."/>
            <person name="Shi P."/>
            <person name="Liu M."/>
            <person name="Fu X."/>
            <person name="Pan Q."/>
            <person name="Wang Y."/>
            <person name="Lv Z."/>
            <person name="Lu X."/>
            <person name="Zhang F."/>
            <person name="Jiang W."/>
            <person name="Ma Y."/>
            <person name="Chen M."/>
            <person name="Hao X."/>
            <person name="Li L."/>
            <person name="Tang Y."/>
            <person name="Lv G."/>
            <person name="Zhou Y."/>
            <person name="Sun X."/>
            <person name="Brodelius P.E."/>
            <person name="Rose J.K.C."/>
            <person name="Tang K."/>
        </authorList>
    </citation>
    <scope>NUCLEOTIDE SEQUENCE [LARGE SCALE GENOMIC DNA]</scope>
    <source>
        <strain evidence="2">cv. Huhao1</strain>
        <tissue evidence="1">Leaf</tissue>
    </source>
</reference>
<organism evidence="1 2">
    <name type="scientific">Artemisia annua</name>
    <name type="common">Sweet wormwood</name>
    <dbReference type="NCBI Taxonomy" id="35608"/>
    <lineage>
        <taxon>Eukaryota</taxon>
        <taxon>Viridiplantae</taxon>
        <taxon>Streptophyta</taxon>
        <taxon>Embryophyta</taxon>
        <taxon>Tracheophyta</taxon>
        <taxon>Spermatophyta</taxon>
        <taxon>Magnoliopsida</taxon>
        <taxon>eudicotyledons</taxon>
        <taxon>Gunneridae</taxon>
        <taxon>Pentapetalae</taxon>
        <taxon>asterids</taxon>
        <taxon>campanulids</taxon>
        <taxon>Asterales</taxon>
        <taxon>Asteraceae</taxon>
        <taxon>Asteroideae</taxon>
        <taxon>Anthemideae</taxon>
        <taxon>Artemisiinae</taxon>
        <taxon>Artemisia</taxon>
    </lineage>
</organism>